<organism evidence="2 3">
    <name type="scientific">Actinomadura vinacea</name>
    <dbReference type="NCBI Taxonomy" id="115336"/>
    <lineage>
        <taxon>Bacteria</taxon>
        <taxon>Bacillati</taxon>
        <taxon>Actinomycetota</taxon>
        <taxon>Actinomycetes</taxon>
        <taxon>Streptosporangiales</taxon>
        <taxon>Thermomonosporaceae</taxon>
        <taxon>Actinomadura</taxon>
    </lineage>
</organism>
<sequence length="57" mass="6110">MSRNNKPSTDLTEATQSAPRAATDDPRPTTCARSLSPGQDGTDQKAILPIQTLRRAT</sequence>
<dbReference type="EMBL" id="BAAARW010000011">
    <property type="protein sequence ID" value="GAA2417395.1"/>
    <property type="molecule type" value="Genomic_DNA"/>
</dbReference>
<keyword evidence="3" id="KW-1185">Reference proteome</keyword>
<accession>A0ABN3IYA8</accession>
<name>A0ABN3IYA8_9ACTN</name>
<evidence type="ECO:0000256" key="1">
    <source>
        <dbReference type="SAM" id="MobiDB-lite"/>
    </source>
</evidence>
<gene>
    <name evidence="2" type="ORF">GCM10010191_29990</name>
</gene>
<feature type="compositionally biased region" description="Polar residues" evidence="1">
    <location>
        <begin position="1"/>
        <end position="18"/>
    </location>
</feature>
<comment type="caution">
    <text evidence="2">The sequence shown here is derived from an EMBL/GenBank/DDBJ whole genome shotgun (WGS) entry which is preliminary data.</text>
</comment>
<feature type="region of interest" description="Disordered" evidence="1">
    <location>
        <begin position="1"/>
        <end position="57"/>
    </location>
</feature>
<protein>
    <submittedName>
        <fullName evidence="2">Uncharacterized protein</fullName>
    </submittedName>
</protein>
<feature type="compositionally biased region" description="Polar residues" evidence="1">
    <location>
        <begin position="31"/>
        <end position="41"/>
    </location>
</feature>
<reference evidence="2 3" key="1">
    <citation type="journal article" date="2019" name="Int. J. Syst. Evol. Microbiol.">
        <title>The Global Catalogue of Microorganisms (GCM) 10K type strain sequencing project: providing services to taxonomists for standard genome sequencing and annotation.</title>
        <authorList>
            <consortium name="The Broad Institute Genomics Platform"/>
            <consortium name="The Broad Institute Genome Sequencing Center for Infectious Disease"/>
            <person name="Wu L."/>
            <person name="Ma J."/>
        </authorList>
    </citation>
    <scope>NUCLEOTIDE SEQUENCE [LARGE SCALE GENOMIC DNA]</scope>
    <source>
        <strain evidence="2 3">JCM 3325</strain>
    </source>
</reference>
<proteinExistence type="predicted"/>
<dbReference type="Proteomes" id="UP001501231">
    <property type="component" value="Unassembled WGS sequence"/>
</dbReference>
<evidence type="ECO:0000313" key="3">
    <source>
        <dbReference type="Proteomes" id="UP001501231"/>
    </source>
</evidence>
<evidence type="ECO:0000313" key="2">
    <source>
        <dbReference type="EMBL" id="GAA2417395.1"/>
    </source>
</evidence>